<feature type="region of interest" description="Disordered" evidence="1">
    <location>
        <begin position="665"/>
        <end position="689"/>
    </location>
</feature>
<dbReference type="AlphaFoldDB" id="A0A9J6C2R0"/>
<feature type="signal peptide" evidence="2">
    <location>
        <begin position="1"/>
        <end position="26"/>
    </location>
</feature>
<accession>A0A9J6C2R0</accession>
<evidence type="ECO:0000256" key="2">
    <source>
        <dbReference type="SAM" id="SignalP"/>
    </source>
</evidence>
<evidence type="ECO:0000313" key="3">
    <source>
        <dbReference type="EMBL" id="KAG5675790.1"/>
    </source>
</evidence>
<organism evidence="3 4">
    <name type="scientific">Polypedilum vanderplanki</name>
    <name type="common">Sleeping chironomid midge</name>
    <dbReference type="NCBI Taxonomy" id="319348"/>
    <lineage>
        <taxon>Eukaryota</taxon>
        <taxon>Metazoa</taxon>
        <taxon>Ecdysozoa</taxon>
        <taxon>Arthropoda</taxon>
        <taxon>Hexapoda</taxon>
        <taxon>Insecta</taxon>
        <taxon>Pterygota</taxon>
        <taxon>Neoptera</taxon>
        <taxon>Endopterygota</taxon>
        <taxon>Diptera</taxon>
        <taxon>Nematocera</taxon>
        <taxon>Chironomoidea</taxon>
        <taxon>Chironomidae</taxon>
        <taxon>Chironominae</taxon>
        <taxon>Polypedilum</taxon>
        <taxon>Polypedilum</taxon>
    </lineage>
</organism>
<gene>
    <name evidence="3" type="ORF">PVAND_005664</name>
</gene>
<keyword evidence="2" id="KW-0732">Signal</keyword>
<feature type="chain" id="PRO_5039907330" evidence="2">
    <location>
        <begin position="27"/>
        <end position="804"/>
    </location>
</feature>
<protein>
    <submittedName>
        <fullName evidence="3">Uncharacterized protein</fullName>
    </submittedName>
</protein>
<reference evidence="3" key="1">
    <citation type="submission" date="2021-03" db="EMBL/GenBank/DDBJ databases">
        <title>Chromosome level genome of the anhydrobiotic midge Polypedilum vanderplanki.</title>
        <authorList>
            <person name="Yoshida Y."/>
            <person name="Kikawada T."/>
            <person name="Gusev O."/>
        </authorList>
    </citation>
    <scope>NUCLEOTIDE SEQUENCE</scope>
    <source>
        <strain evidence="3">NIAS01</strain>
        <tissue evidence="3">Whole body or cell culture</tissue>
    </source>
</reference>
<name>A0A9J6C2R0_POLVA</name>
<comment type="caution">
    <text evidence="3">The sequence shown here is derived from an EMBL/GenBank/DDBJ whole genome shotgun (WGS) entry which is preliminary data.</text>
</comment>
<evidence type="ECO:0000256" key="1">
    <source>
        <dbReference type="SAM" id="MobiDB-lite"/>
    </source>
</evidence>
<proteinExistence type="predicted"/>
<dbReference type="EMBL" id="JADBJN010000002">
    <property type="protein sequence ID" value="KAG5675790.1"/>
    <property type="molecule type" value="Genomic_DNA"/>
</dbReference>
<dbReference type="OrthoDB" id="10539538at2759"/>
<sequence length="804" mass="94133">MSRLKLNLIKIIFILIFSLFYSSVLTQEIKLPSIIKNVEKNNSLYIKLQHIDNSFKETIDCDSKDIKITQNTRIINLSSCGSYEMSQLNLFKLINDSLYAFIILIEINEADYDFGTYQQLFSNLLEVDASKSLLIVFYNKYNENEEIQVIGESQELVNDLIVSSDNCLKLIKDAMNENCSVCLRLMQLINNFSDFELTAYDIENLKCNSECFRAFLNLPYNFNFNGIYIDVYEALHSSHIKYMKASREDAQEINGNFTSDDFLYDKVNITKCDILTSIAWKLKRFNIFEFLIRADCAYPQNFIDERSNSFDYPSDKKFVKKVENHIAKIEKFHKDVKTGNLKGVQTFVNAHSELLFARTTDNKSALKAAFDSDNLKIFSYLRSTGMYFGSFTEIADYYTTKSQFKNSKKKLIRQYNRMFIKPARIDIIEKLIDRSLVHYDAKVYTNVRIISELRRIFTDLNEFISEALVIAAASNQLEIIFDFDNSDLDEFDPIMDGAYGAAYSFHDYLIISGLDLIGSDEEKRNFALGTLAHELFHHVTHQIYGNSFSPYEQNDIKRKKKFEKIFEATRLIKNEDSLIKTVFRSDSIEEHNHGELIARIPDILLTNRHNLTYINECKRKFKELFNYYENEVLKDLREFIPIINTREKVNEYNEWFNVLGEIQDDDEDEKNSSEKGSNEDDDSDDHESFLNSIKNRTNVVFSYYPKRKIKKISQEANKLKFLAIFVKSSFGNHKNFKKVMFKIDTLDPSILLIIDCDDLKGMENFDQILDRTSFEKIVVVVDNKHYRKFKNLNKSVFYEDWVIL</sequence>
<evidence type="ECO:0000313" key="4">
    <source>
        <dbReference type="Proteomes" id="UP001107558"/>
    </source>
</evidence>
<dbReference type="Proteomes" id="UP001107558">
    <property type="component" value="Chromosome 2"/>
</dbReference>
<keyword evidence="4" id="KW-1185">Reference proteome</keyword>